<organism evidence="2 3">
    <name type="scientific">Laceyella putida</name>
    <dbReference type="NCBI Taxonomy" id="110101"/>
    <lineage>
        <taxon>Bacteria</taxon>
        <taxon>Bacillati</taxon>
        <taxon>Bacillota</taxon>
        <taxon>Bacilli</taxon>
        <taxon>Bacillales</taxon>
        <taxon>Thermoactinomycetaceae</taxon>
        <taxon>Laceyella</taxon>
    </lineage>
</organism>
<evidence type="ECO:0000313" key="3">
    <source>
        <dbReference type="Proteomes" id="UP001596500"/>
    </source>
</evidence>
<feature type="compositionally biased region" description="Basic and acidic residues" evidence="1">
    <location>
        <begin position="31"/>
        <end position="53"/>
    </location>
</feature>
<evidence type="ECO:0000256" key="1">
    <source>
        <dbReference type="SAM" id="MobiDB-lite"/>
    </source>
</evidence>
<comment type="caution">
    <text evidence="2">The sequence shown here is derived from an EMBL/GenBank/DDBJ whole genome shotgun (WGS) entry which is preliminary data.</text>
</comment>
<reference evidence="3" key="1">
    <citation type="journal article" date="2019" name="Int. J. Syst. Evol. Microbiol.">
        <title>The Global Catalogue of Microorganisms (GCM) 10K type strain sequencing project: providing services to taxonomists for standard genome sequencing and annotation.</title>
        <authorList>
            <consortium name="The Broad Institute Genomics Platform"/>
            <consortium name="The Broad Institute Genome Sequencing Center for Infectious Disease"/>
            <person name="Wu L."/>
            <person name="Ma J."/>
        </authorList>
    </citation>
    <scope>NUCLEOTIDE SEQUENCE [LARGE SCALE GENOMIC DNA]</scope>
    <source>
        <strain evidence="3">CGMCC 1.12942</strain>
    </source>
</reference>
<evidence type="ECO:0000313" key="2">
    <source>
        <dbReference type="EMBL" id="MFC7440503.1"/>
    </source>
</evidence>
<feature type="region of interest" description="Disordered" evidence="1">
    <location>
        <begin position="26"/>
        <end position="53"/>
    </location>
</feature>
<name>A0ABW2RHK5_9BACL</name>
<keyword evidence="3" id="KW-1185">Reference proteome</keyword>
<dbReference type="EMBL" id="JBHTBW010000013">
    <property type="protein sequence ID" value="MFC7440503.1"/>
    <property type="molecule type" value="Genomic_DNA"/>
</dbReference>
<gene>
    <name evidence="2" type="ORF">ACFQNG_04985</name>
</gene>
<protein>
    <submittedName>
        <fullName evidence="2">Uncharacterized protein</fullName>
    </submittedName>
</protein>
<sequence length="53" mass="6008">MGWLLVQAFVPDHDYASAVCDQTEKTSGLSEGERVRRNPVETSRLRDLCRGKE</sequence>
<dbReference type="Proteomes" id="UP001596500">
    <property type="component" value="Unassembled WGS sequence"/>
</dbReference>
<accession>A0ABW2RHK5</accession>
<dbReference type="RefSeq" id="WP_379863784.1">
    <property type="nucleotide sequence ID" value="NZ_JBHTBW010000013.1"/>
</dbReference>
<proteinExistence type="predicted"/>